<dbReference type="PANTHER" id="PTHR13789">
    <property type="entry name" value="MONOOXYGENASE"/>
    <property type="match status" value="1"/>
</dbReference>
<dbReference type="Pfam" id="PF01494">
    <property type="entry name" value="FAD_binding_3"/>
    <property type="match status" value="1"/>
</dbReference>
<reference evidence="4 5" key="1">
    <citation type="submission" date="2017-05" db="EMBL/GenBank/DDBJ databases">
        <title>Complete and WGS of Bordetella genogroups.</title>
        <authorList>
            <person name="Spilker T."/>
            <person name="LiPuma J."/>
        </authorList>
    </citation>
    <scope>NUCLEOTIDE SEQUENCE [LARGE SCALE GENOMIC DNA]</scope>
    <source>
        <strain evidence="4 5">AU9919</strain>
    </source>
</reference>
<dbReference type="Proteomes" id="UP000216885">
    <property type="component" value="Unassembled WGS sequence"/>
</dbReference>
<dbReference type="GO" id="GO:0004497">
    <property type="term" value="F:monooxygenase activity"/>
    <property type="evidence" value="ECO:0007669"/>
    <property type="project" value="UniProtKB-KW"/>
</dbReference>
<accession>A0A261UCR4</accession>
<dbReference type="Gene3D" id="3.30.9.10">
    <property type="entry name" value="D-Amino Acid Oxidase, subunit A, domain 2"/>
    <property type="match status" value="1"/>
</dbReference>
<dbReference type="PRINTS" id="PR00420">
    <property type="entry name" value="RNGMNOXGNASE"/>
</dbReference>
<dbReference type="InterPro" id="IPR050493">
    <property type="entry name" value="FAD-dep_Monooxygenase_BioMet"/>
</dbReference>
<dbReference type="PANTHER" id="PTHR13789:SF309">
    <property type="entry name" value="PUTATIVE (AFU_ORTHOLOGUE AFUA_6G14510)-RELATED"/>
    <property type="match status" value="1"/>
</dbReference>
<dbReference type="Gene3D" id="3.50.50.60">
    <property type="entry name" value="FAD/NAD(P)-binding domain"/>
    <property type="match status" value="1"/>
</dbReference>
<name>A0A261UCR4_9BORD</name>
<organism evidence="4 5">
    <name type="scientific">Bordetella genomosp. 4</name>
    <dbReference type="NCBI Taxonomy" id="463044"/>
    <lineage>
        <taxon>Bacteria</taxon>
        <taxon>Pseudomonadati</taxon>
        <taxon>Pseudomonadota</taxon>
        <taxon>Betaproteobacteria</taxon>
        <taxon>Burkholderiales</taxon>
        <taxon>Alcaligenaceae</taxon>
        <taxon>Bordetella</taxon>
    </lineage>
</organism>
<dbReference type="AlphaFoldDB" id="A0A261UCR4"/>
<evidence type="ECO:0000313" key="4">
    <source>
        <dbReference type="EMBL" id="OZI59202.1"/>
    </source>
</evidence>
<dbReference type="EMBL" id="NEVQ01000008">
    <property type="protein sequence ID" value="OZI59202.1"/>
    <property type="molecule type" value="Genomic_DNA"/>
</dbReference>
<dbReference type="InterPro" id="IPR036188">
    <property type="entry name" value="FAD/NAD-bd_sf"/>
</dbReference>
<dbReference type="GO" id="GO:0071949">
    <property type="term" value="F:FAD binding"/>
    <property type="evidence" value="ECO:0007669"/>
    <property type="project" value="InterPro"/>
</dbReference>
<proteinExistence type="predicted"/>
<evidence type="ECO:0000259" key="3">
    <source>
        <dbReference type="Pfam" id="PF01494"/>
    </source>
</evidence>
<dbReference type="OrthoDB" id="8591538at2"/>
<comment type="caution">
    <text evidence="4">The sequence shown here is derived from an EMBL/GenBank/DDBJ whole genome shotgun (WGS) entry which is preliminary data.</text>
</comment>
<dbReference type="RefSeq" id="WP_094822475.1">
    <property type="nucleotide sequence ID" value="NZ_NEVO01000012.1"/>
</dbReference>
<gene>
    <name evidence="4" type="ORF">CAL20_06175</name>
</gene>
<keyword evidence="5" id="KW-1185">Reference proteome</keyword>
<feature type="domain" description="FAD-binding" evidence="3">
    <location>
        <begin position="7"/>
        <end position="299"/>
    </location>
</feature>
<dbReference type="InterPro" id="IPR002938">
    <property type="entry name" value="FAD-bd"/>
</dbReference>
<keyword evidence="2" id="KW-0503">Monooxygenase</keyword>
<evidence type="ECO:0000256" key="1">
    <source>
        <dbReference type="ARBA" id="ARBA00023002"/>
    </source>
</evidence>
<evidence type="ECO:0000313" key="5">
    <source>
        <dbReference type="Proteomes" id="UP000216885"/>
    </source>
</evidence>
<protein>
    <recommendedName>
        <fullName evidence="3">FAD-binding domain-containing protein</fullName>
    </recommendedName>
</protein>
<keyword evidence="1" id="KW-0560">Oxidoreductase</keyword>
<evidence type="ECO:0000256" key="2">
    <source>
        <dbReference type="ARBA" id="ARBA00023033"/>
    </source>
</evidence>
<sequence length="383" mass="42047">MTRNAEIAGGGIGGLSLAALLARQGWRVRVHEQSPEIREVGAGIYIKNNSLEVLEHLGVMDRIRAFGTRLDYAQIRFADGRVKQQRRLEGDSRVHTFPRQVLIEGLRDAALSAGAQIETGSRVRGVENGALITQAGERCPADLIVGADGVHSAVRGSLNIGGSFTELPTLIDRFLVVSREFTPDPKTVEHWSGNRRIGVTPAGPEHTYVYMVAPAKDAGAARLPLDVDNWSQSFPLLRPLFDMLHRAPATQYPYGVVRCPKWAVGSVAIIGDAAHGLPPTLGQGGGLTLMNSLALATLLRDAKDIPATLLEWERRVRFISDRTQSWSCRYDAFTRQWPTALDFARPLVVWSFGKFRFLNNRMRIADHGLKLAGIQIDKKGASC</sequence>
<dbReference type="SUPFAM" id="SSF51905">
    <property type="entry name" value="FAD/NAD(P)-binding domain"/>
    <property type="match status" value="1"/>
</dbReference>